<protein>
    <recommendedName>
        <fullName evidence="4">Type 4 fimbrial biogenesis protein PilX N-terminal domain-containing protein</fullName>
    </recommendedName>
</protein>
<accession>A0ABM7PJ23</accession>
<keyword evidence="1" id="KW-1133">Transmembrane helix</keyword>
<evidence type="ECO:0008006" key="4">
    <source>
        <dbReference type="Google" id="ProtNLM"/>
    </source>
</evidence>
<reference evidence="2 3" key="1">
    <citation type="submission" date="2021-02" db="EMBL/GenBank/DDBJ databases">
        <title>Complete genome of Desulfoluna sp. strain ASN36.</title>
        <authorList>
            <person name="Takahashi A."/>
            <person name="Kojima H."/>
            <person name="Fukui M."/>
        </authorList>
    </citation>
    <scope>NUCLEOTIDE SEQUENCE [LARGE SCALE GENOMIC DNA]</scope>
    <source>
        <strain evidence="2 3">ASN36</strain>
    </source>
</reference>
<gene>
    <name evidence="2" type="ORF">DSLASN_27870</name>
</gene>
<keyword evidence="1" id="KW-0812">Transmembrane</keyword>
<sequence length="177" mass="19490">MNHTPHPINNEEGSVILLTLALLILLTIAGLALLSTTDTDLQITQNDRCFKQNLTRAESAVMEAAQIMAYYESTASRLKPTETNVLTWIEDSDFDPFNPTAPDQWVTDPSDPTVQTAQLSQHYTDSLSAYAAVYEGIAPGASLDMASTTTMRQYEVIGRAEQCNGLLDVIAGYRIRF</sequence>
<dbReference type="RefSeq" id="WP_236888577.1">
    <property type="nucleotide sequence ID" value="NZ_AP024488.1"/>
</dbReference>
<dbReference type="Proteomes" id="UP001320148">
    <property type="component" value="Chromosome"/>
</dbReference>
<organism evidence="2 3">
    <name type="scientific">Desulfoluna limicola</name>
    <dbReference type="NCBI Taxonomy" id="2810562"/>
    <lineage>
        <taxon>Bacteria</taxon>
        <taxon>Pseudomonadati</taxon>
        <taxon>Thermodesulfobacteriota</taxon>
        <taxon>Desulfobacteria</taxon>
        <taxon>Desulfobacterales</taxon>
        <taxon>Desulfolunaceae</taxon>
        <taxon>Desulfoluna</taxon>
    </lineage>
</organism>
<evidence type="ECO:0000313" key="2">
    <source>
        <dbReference type="EMBL" id="BCS97155.1"/>
    </source>
</evidence>
<keyword evidence="3" id="KW-1185">Reference proteome</keyword>
<keyword evidence="1" id="KW-0472">Membrane</keyword>
<feature type="transmembrane region" description="Helical" evidence="1">
    <location>
        <begin position="15"/>
        <end position="34"/>
    </location>
</feature>
<dbReference type="EMBL" id="AP024488">
    <property type="protein sequence ID" value="BCS97155.1"/>
    <property type="molecule type" value="Genomic_DNA"/>
</dbReference>
<name>A0ABM7PJ23_9BACT</name>
<proteinExistence type="predicted"/>
<evidence type="ECO:0000256" key="1">
    <source>
        <dbReference type="SAM" id="Phobius"/>
    </source>
</evidence>
<evidence type="ECO:0000313" key="3">
    <source>
        <dbReference type="Proteomes" id="UP001320148"/>
    </source>
</evidence>